<evidence type="ECO:0000256" key="1">
    <source>
        <dbReference type="ARBA" id="ARBA00022801"/>
    </source>
</evidence>
<dbReference type="SUPFAM" id="SSF81606">
    <property type="entry name" value="PP2C-like"/>
    <property type="match status" value="1"/>
</dbReference>
<dbReference type="GO" id="GO:0016791">
    <property type="term" value="F:phosphatase activity"/>
    <property type="evidence" value="ECO:0007669"/>
    <property type="project" value="TreeGrafter"/>
</dbReference>
<proteinExistence type="predicted"/>
<dbReference type="EMBL" id="BLAF01000059">
    <property type="protein sequence ID" value="GES24965.1"/>
    <property type="molecule type" value="Genomic_DNA"/>
</dbReference>
<comment type="caution">
    <text evidence="4">The sequence shown here is derived from an EMBL/GenBank/DDBJ whole genome shotgun (WGS) entry which is preliminary data.</text>
</comment>
<dbReference type="OrthoDB" id="7943561at2"/>
<evidence type="ECO:0000259" key="3">
    <source>
        <dbReference type="SMART" id="SM00331"/>
    </source>
</evidence>
<dbReference type="SMART" id="SM00331">
    <property type="entry name" value="PP2C_SIG"/>
    <property type="match status" value="1"/>
</dbReference>
<dbReference type="InterPro" id="IPR052016">
    <property type="entry name" value="Bact_Sigma-Reg"/>
</dbReference>
<dbReference type="Pfam" id="PF07228">
    <property type="entry name" value="SpoIIE"/>
    <property type="match status" value="1"/>
</dbReference>
<dbReference type="RefSeq" id="WP_155349764.1">
    <property type="nucleotide sequence ID" value="NZ_BAAAHM010000034.1"/>
</dbReference>
<evidence type="ECO:0000313" key="4">
    <source>
        <dbReference type="EMBL" id="GES24965.1"/>
    </source>
</evidence>
<gene>
    <name evidence="4" type="ORF">Aple_078640</name>
</gene>
<protein>
    <recommendedName>
        <fullName evidence="3">PPM-type phosphatase domain-containing protein</fullName>
    </recommendedName>
</protein>
<dbReference type="PANTHER" id="PTHR43156:SF2">
    <property type="entry name" value="STAGE II SPORULATION PROTEIN E"/>
    <property type="match status" value="1"/>
</dbReference>
<feature type="region of interest" description="Disordered" evidence="2">
    <location>
        <begin position="1"/>
        <end position="21"/>
    </location>
</feature>
<dbReference type="PANTHER" id="PTHR43156">
    <property type="entry name" value="STAGE II SPORULATION PROTEIN E-RELATED"/>
    <property type="match status" value="1"/>
</dbReference>
<reference evidence="4 5" key="1">
    <citation type="submission" date="2019-10" db="EMBL/GenBank/DDBJ databases">
        <title>Whole genome shotgun sequence of Acrocarpospora pleiomorpha NBRC 16267.</title>
        <authorList>
            <person name="Ichikawa N."/>
            <person name="Kimura A."/>
            <person name="Kitahashi Y."/>
            <person name="Komaki H."/>
            <person name="Oguchi A."/>
        </authorList>
    </citation>
    <scope>NUCLEOTIDE SEQUENCE [LARGE SCALE GENOMIC DNA]</scope>
    <source>
        <strain evidence="4 5">NBRC 16267</strain>
    </source>
</reference>
<name>A0A5M3XUS5_9ACTN</name>
<dbReference type="Proteomes" id="UP000377595">
    <property type="component" value="Unassembled WGS sequence"/>
</dbReference>
<dbReference type="AlphaFoldDB" id="A0A5M3XUS5"/>
<accession>A0A5M3XUS5</accession>
<dbReference type="Gene3D" id="3.60.40.10">
    <property type="entry name" value="PPM-type phosphatase domain"/>
    <property type="match status" value="1"/>
</dbReference>
<feature type="domain" description="PPM-type phosphatase" evidence="3">
    <location>
        <begin position="92"/>
        <end position="302"/>
    </location>
</feature>
<dbReference type="InterPro" id="IPR001932">
    <property type="entry name" value="PPM-type_phosphatase-like_dom"/>
</dbReference>
<keyword evidence="5" id="KW-1185">Reference proteome</keyword>
<sequence>MVGVVGGEPLPLHPPDDRIPSMKAPLTAAEMVQDLRARLDRQEEWLAEERDVGAALRAAILPEPGANMDLPTARIAVRYAPAVQPRGDSTPPPNLAPPYPPPPYAALGGDWYEATTLPDGRVLLAVGDVSGHGMAAIAQMAQLRHALVGLAMTGRPPNRLLAWLNALVLNRLDDTIATVIVGLLDPATGLLTWAQAGHLAPIMVRDGQARQLRAPRGLVLGASPDPPFTVSKVRLHPGDLLLMFTDGLVERRDRDIGEGLELIMSAAEKIGHHDLDAGLGFLIDAAGGPSPEDDTCLLAVGVLGP</sequence>
<organism evidence="4 5">
    <name type="scientific">Acrocarpospora pleiomorpha</name>
    <dbReference type="NCBI Taxonomy" id="90975"/>
    <lineage>
        <taxon>Bacteria</taxon>
        <taxon>Bacillati</taxon>
        <taxon>Actinomycetota</taxon>
        <taxon>Actinomycetes</taxon>
        <taxon>Streptosporangiales</taxon>
        <taxon>Streptosporangiaceae</taxon>
        <taxon>Acrocarpospora</taxon>
    </lineage>
</organism>
<evidence type="ECO:0000313" key="5">
    <source>
        <dbReference type="Proteomes" id="UP000377595"/>
    </source>
</evidence>
<dbReference type="InterPro" id="IPR036457">
    <property type="entry name" value="PPM-type-like_dom_sf"/>
</dbReference>
<evidence type="ECO:0000256" key="2">
    <source>
        <dbReference type="SAM" id="MobiDB-lite"/>
    </source>
</evidence>
<keyword evidence="1" id="KW-0378">Hydrolase</keyword>